<accession>A0A915HSQ8</accession>
<dbReference type="WBParaSite" id="nRc.2.0.1.t04440-RA">
    <property type="protein sequence ID" value="nRc.2.0.1.t04440-RA"/>
    <property type="gene ID" value="nRc.2.0.1.g04440"/>
</dbReference>
<reference evidence="2" key="1">
    <citation type="submission" date="2022-11" db="UniProtKB">
        <authorList>
            <consortium name="WormBaseParasite"/>
        </authorList>
    </citation>
    <scope>IDENTIFICATION</scope>
</reference>
<dbReference type="Proteomes" id="UP000887565">
    <property type="component" value="Unplaced"/>
</dbReference>
<proteinExistence type="predicted"/>
<evidence type="ECO:0000313" key="1">
    <source>
        <dbReference type="Proteomes" id="UP000887565"/>
    </source>
</evidence>
<evidence type="ECO:0000313" key="2">
    <source>
        <dbReference type="WBParaSite" id="nRc.2.0.1.t04440-RA"/>
    </source>
</evidence>
<protein>
    <submittedName>
        <fullName evidence="2">Uncharacterized protein</fullName>
    </submittedName>
</protein>
<keyword evidence="1" id="KW-1185">Reference proteome</keyword>
<dbReference type="AlphaFoldDB" id="A0A915HSQ8"/>
<name>A0A915HSQ8_ROMCU</name>
<sequence length="63" mass="7073">MKRRAVVGPLHNDCHKSRLSLVIIEAQTVDCNLIKCHRDGTDLNFSCNRTRTSNFGLLGHGRP</sequence>
<organism evidence="1 2">
    <name type="scientific">Romanomermis culicivorax</name>
    <name type="common">Nematode worm</name>
    <dbReference type="NCBI Taxonomy" id="13658"/>
    <lineage>
        <taxon>Eukaryota</taxon>
        <taxon>Metazoa</taxon>
        <taxon>Ecdysozoa</taxon>
        <taxon>Nematoda</taxon>
        <taxon>Enoplea</taxon>
        <taxon>Dorylaimia</taxon>
        <taxon>Mermithida</taxon>
        <taxon>Mermithoidea</taxon>
        <taxon>Mermithidae</taxon>
        <taxon>Romanomermis</taxon>
    </lineage>
</organism>